<keyword evidence="1" id="KW-1133">Transmembrane helix</keyword>
<dbReference type="AlphaFoldDB" id="A0A2U1KTA6"/>
<comment type="caution">
    <text evidence="2">The sequence shown here is derived from an EMBL/GenBank/DDBJ whole genome shotgun (WGS) entry which is preliminary data.</text>
</comment>
<feature type="transmembrane region" description="Helical" evidence="1">
    <location>
        <begin position="223"/>
        <end position="243"/>
    </location>
</feature>
<dbReference type="EMBL" id="PKPP01014153">
    <property type="protein sequence ID" value="PWA39990.1"/>
    <property type="molecule type" value="Genomic_DNA"/>
</dbReference>
<dbReference type="STRING" id="35608.A0A2U1KTA6"/>
<proteinExistence type="predicted"/>
<dbReference type="Proteomes" id="UP000245207">
    <property type="component" value="Unassembled WGS sequence"/>
</dbReference>
<evidence type="ECO:0000313" key="3">
    <source>
        <dbReference type="Proteomes" id="UP000245207"/>
    </source>
</evidence>
<keyword evidence="1" id="KW-0812">Transmembrane</keyword>
<keyword evidence="3" id="KW-1185">Reference proteome</keyword>
<sequence>MAELAALKMNSGTHSSKKIYDHQEFGQRYHEYLDHKSYTNKSSLYCDSNDRSNATTRRVDCCLNETPYKNTSVARTSDGLVQDVNRFIDPSNDEFKQAISLRETKDVASLEGKLGPSLSKQERSSNRVNRLKFNVFVFLQLSFAGNLIFTFVITALPVEARFPVSDCSKGRYPEQQWNSPKKLSKDHPNVLRSKFFYRYLRCCCSNIPPLYLQITLVSKNTNALYGGLGTLLFGVLATCNFVVKVPCNDQRR</sequence>
<reference evidence="2 3" key="1">
    <citation type="journal article" date="2018" name="Mol. Plant">
        <title>The genome of Artemisia annua provides insight into the evolution of Asteraceae family and artemisinin biosynthesis.</title>
        <authorList>
            <person name="Shen Q."/>
            <person name="Zhang L."/>
            <person name="Liao Z."/>
            <person name="Wang S."/>
            <person name="Yan T."/>
            <person name="Shi P."/>
            <person name="Liu M."/>
            <person name="Fu X."/>
            <person name="Pan Q."/>
            <person name="Wang Y."/>
            <person name="Lv Z."/>
            <person name="Lu X."/>
            <person name="Zhang F."/>
            <person name="Jiang W."/>
            <person name="Ma Y."/>
            <person name="Chen M."/>
            <person name="Hao X."/>
            <person name="Li L."/>
            <person name="Tang Y."/>
            <person name="Lv G."/>
            <person name="Zhou Y."/>
            <person name="Sun X."/>
            <person name="Brodelius P.E."/>
            <person name="Rose J.K.C."/>
            <person name="Tang K."/>
        </authorList>
    </citation>
    <scope>NUCLEOTIDE SEQUENCE [LARGE SCALE GENOMIC DNA]</scope>
    <source>
        <strain evidence="3">cv. Huhao1</strain>
        <tissue evidence="2">Leaf</tissue>
    </source>
</reference>
<feature type="transmembrane region" description="Helical" evidence="1">
    <location>
        <begin position="133"/>
        <end position="156"/>
    </location>
</feature>
<keyword evidence="1" id="KW-0472">Membrane</keyword>
<protein>
    <submittedName>
        <fullName evidence="2">Dynamin-like protein ARC5</fullName>
    </submittedName>
</protein>
<gene>
    <name evidence="2" type="ORF">CTI12_AA566860</name>
</gene>
<accession>A0A2U1KTA6</accession>
<evidence type="ECO:0000313" key="2">
    <source>
        <dbReference type="EMBL" id="PWA39990.1"/>
    </source>
</evidence>
<name>A0A2U1KTA6_ARTAN</name>
<organism evidence="2 3">
    <name type="scientific">Artemisia annua</name>
    <name type="common">Sweet wormwood</name>
    <dbReference type="NCBI Taxonomy" id="35608"/>
    <lineage>
        <taxon>Eukaryota</taxon>
        <taxon>Viridiplantae</taxon>
        <taxon>Streptophyta</taxon>
        <taxon>Embryophyta</taxon>
        <taxon>Tracheophyta</taxon>
        <taxon>Spermatophyta</taxon>
        <taxon>Magnoliopsida</taxon>
        <taxon>eudicotyledons</taxon>
        <taxon>Gunneridae</taxon>
        <taxon>Pentapetalae</taxon>
        <taxon>asterids</taxon>
        <taxon>campanulids</taxon>
        <taxon>Asterales</taxon>
        <taxon>Asteraceae</taxon>
        <taxon>Asteroideae</taxon>
        <taxon>Anthemideae</taxon>
        <taxon>Artemisiinae</taxon>
        <taxon>Artemisia</taxon>
    </lineage>
</organism>
<evidence type="ECO:0000256" key="1">
    <source>
        <dbReference type="SAM" id="Phobius"/>
    </source>
</evidence>